<dbReference type="InterPro" id="IPR029063">
    <property type="entry name" value="SAM-dependent_MTases_sf"/>
</dbReference>
<dbReference type="SUPFAM" id="SSF53335">
    <property type="entry name" value="S-adenosyl-L-methionine-dependent methyltransferases"/>
    <property type="match status" value="1"/>
</dbReference>
<organism evidence="1 2">
    <name type="scientific">Patella caerulea</name>
    <name type="common">Rayed Mediterranean limpet</name>
    <dbReference type="NCBI Taxonomy" id="87958"/>
    <lineage>
        <taxon>Eukaryota</taxon>
        <taxon>Metazoa</taxon>
        <taxon>Spiralia</taxon>
        <taxon>Lophotrochozoa</taxon>
        <taxon>Mollusca</taxon>
        <taxon>Gastropoda</taxon>
        <taxon>Patellogastropoda</taxon>
        <taxon>Patelloidea</taxon>
        <taxon>Patellidae</taxon>
        <taxon>Patella</taxon>
    </lineage>
</organism>
<gene>
    <name evidence="1" type="ORF">SNE40_001274</name>
</gene>
<evidence type="ECO:0000313" key="2">
    <source>
        <dbReference type="Proteomes" id="UP001347796"/>
    </source>
</evidence>
<proteinExistence type="predicted"/>
<keyword evidence="2" id="KW-1185">Reference proteome</keyword>
<comment type="caution">
    <text evidence="1">The sequence shown here is derived from an EMBL/GenBank/DDBJ whole genome shotgun (WGS) entry which is preliminary data.</text>
</comment>
<sequence>MFDIDNKDKTVGLTCPPAVFLEKDFLLKVSALLSTSGIFVLNLVCRDEELKKELMTRIKTVFTSVYYVNIDDEVNDIVYALNQESDAVCPSDKFIKTVQENVGTLNQFIKRNATKKSEINLLDAMEKLKIG</sequence>
<dbReference type="EMBL" id="JAZGQO010000001">
    <property type="protein sequence ID" value="KAK6195955.1"/>
    <property type="molecule type" value="Genomic_DNA"/>
</dbReference>
<name>A0AAN8QAZ7_PATCE</name>
<evidence type="ECO:0000313" key="1">
    <source>
        <dbReference type="EMBL" id="KAK6195955.1"/>
    </source>
</evidence>
<dbReference type="AlphaFoldDB" id="A0AAN8QAZ7"/>
<dbReference type="Gene3D" id="3.40.50.150">
    <property type="entry name" value="Vaccinia Virus protein VP39"/>
    <property type="match status" value="1"/>
</dbReference>
<reference evidence="1 2" key="1">
    <citation type="submission" date="2024-01" db="EMBL/GenBank/DDBJ databases">
        <title>The genome of the rayed Mediterranean limpet Patella caerulea (Linnaeus, 1758).</title>
        <authorList>
            <person name="Anh-Thu Weber A."/>
            <person name="Halstead-Nussloch G."/>
        </authorList>
    </citation>
    <scope>NUCLEOTIDE SEQUENCE [LARGE SCALE GENOMIC DNA]</scope>
    <source>
        <strain evidence="1">AATW-2023a</strain>
        <tissue evidence="1">Whole specimen</tissue>
    </source>
</reference>
<protein>
    <submittedName>
        <fullName evidence="1">Uncharacterized protein</fullName>
    </submittedName>
</protein>
<accession>A0AAN8QAZ7</accession>
<dbReference type="Proteomes" id="UP001347796">
    <property type="component" value="Unassembled WGS sequence"/>
</dbReference>